<evidence type="ECO:0000256" key="3">
    <source>
        <dbReference type="ARBA" id="ARBA00022692"/>
    </source>
</evidence>
<evidence type="ECO:0000256" key="14">
    <source>
        <dbReference type="ARBA" id="ARBA00045871"/>
    </source>
</evidence>
<dbReference type="Pfam" id="PF00020">
    <property type="entry name" value="TNFR_c6"/>
    <property type="match status" value="1"/>
</dbReference>
<reference evidence="21" key="1">
    <citation type="submission" date="2025-08" db="UniProtKB">
        <authorList>
            <consortium name="RefSeq"/>
        </authorList>
    </citation>
    <scope>IDENTIFICATION</scope>
    <source>
        <tissue evidence="21">Liver</tissue>
    </source>
</reference>
<evidence type="ECO:0000256" key="7">
    <source>
        <dbReference type="ARBA" id="ARBA00022989"/>
    </source>
</evidence>
<feature type="disulfide bond" evidence="15">
    <location>
        <begin position="43"/>
        <end position="56"/>
    </location>
</feature>
<dbReference type="OMA" id="CQRNTIC"/>
<evidence type="ECO:0000256" key="9">
    <source>
        <dbReference type="ARBA" id="ARBA00023157"/>
    </source>
</evidence>
<keyword evidence="4 18" id="KW-0732">Signal</keyword>
<feature type="repeat" description="TNFR-Cys" evidence="15">
    <location>
        <begin position="29"/>
        <end position="64"/>
    </location>
</feature>
<feature type="compositionally biased region" description="Polar residues" evidence="16">
    <location>
        <begin position="486"/>
        <end position="501"/>
    </location>
</feature>
<keyword evidence="9 15" id="KW-1015">Disulfide bond</keyword>
<dbReference type="GO" id="GO:0005031">
    <property type="term" value="F:tumor necrosis factor receptor activity"/>
    <property type="evidence" value="ECO:0007669"/>
    <property type="project" value="TreeGrafter"/>
</dbReference>
<keyword evidence="10 21" id="KW-0675">Receptor</keyword>
<evidence type="ECO:0000256" key="10">
    <source>
        <dbReference type="ARBA" id="ARBA00023170"/>
    </source>
</evidence>
<feature type="region of interest" description="Disordered" evidence="16">
    <location>
        <begin position="612"/>
        <end position="663"/>
    </location>
</feature>
<dbReference type="GO" id="GO:0051094">
    <property type="term" value="P:positive regulation of developmental process"/>
    <property type="evidence" value="ECO:0007669"/>
    <property type="project" value="UniProtKB-ARBA"/>
</dbReference>
<dbReference type="RefSeq" id="XP_025023505.1">
    <property type="nucleotide sequence ID" value="XM_025167737.1"/>
</dbReference>
<dbReference type="GO" id="GO:0072674">
    <property type="term" value="P:multinuclear osteoclast differentiation"/>
    <property type="evidence" value="ECO:0007669"/>
    <property type="project" value="TreeGrafter"/>
</dbReference>
<keyword evidence="11" id="KW-0325">Glycoprotein</keyword>
<dbReference type="GO" id="GO:0045935">
    <property type="term" value="P:positive regulation of nucleobase-containing compound metabolic process"/>
    <property type="evidence" value="ECO:0007669"/>
    <property type="project" value="UniProtKB-ARBA"/>
</dbReference>
<evidence type="ECO:0000256" key="13">
    <source>
        <dbReference type="ARBA" id="ARBA00032719"/>
    </source>
</evidence>
<dbReference type="Proteomes" id="UP000695026">
    <property type="component" value="Unplaced"/>
</dbReference>
<evidence type="ECO:0000313" key="20">
    <source>
        <dbReference type="Proteomes" id="UP000695026"/>
    </source>
</evidence>
<feature type="signal peptide" evidence="18">
    <location>
        <begin position="1"/>
        <end position="22"/>
    </location>
</feature>
<evidence type="ECO:0000256" key="2">
    <source>
        <dbReference type="ARBA" id="ARBA00015766"/>
    </source>
</evidence>
<evidence type="ECO:0000256" key="15">
    <source>
        <dbReference type="PROSITE-ProRule" id="PRU00206"/>
    </source>
</evidence>
<feature type="compositionally biased region" description="Basic and acidic residues" evidence="16">
    <location>
        <begin position="502"/>
        <end position="518"/>
    </location>
</feature>
<evidence type="ECO:0000256" key="17">
    <source>
        <dbReference type="SAM" id="Phobius"/>
    </source>
</evidence>
<dbReference type="GO" id="GO:0009897">
    <property type="term" value="C:external side of plasma membrane"/>
    <property type="evidence" value="ECO:0007669"/>
    <property type="project" value="TreeGrafter"/>
</dbReference>
<feature type="chain" id="PRO_5039905905" description="Tumor necrosis factor receptor superfamily member 5" evidence="18">
    <location>
        <begin position="23"/>
        <end position="663"/>
    </location>
</feature>
<dbReference type="GO" id="GO:0006874">
    <property type="term" value="P:intracellular calcium ion homeostasis"/>
    <property type="evidence" value="ECO:0007669"/>
    <property type="project" value="UniProtKB-ARBA"/>
</dbReference>
<dbReference type="PROSITE" id="PS50050">
    <property type="entry name" value="TNFR_NGFR_2"/>
    <property type="match status" value="1"/>
</dbReference>
<dbReference type="GO" id="GO:0001503">
    <property type="term" value="P:ossification"/>
    <property type="evidence" value="ECO:0007669"/>
    <property type="project" value="TreeGrafter"/>
</dbReference>
<feature type="region of interest" description="Disordered" evidence="16">
    <location>
        <begin position="486"/>
        <end position="538"/>
    </location>
</feature>
<evidence type="ECO:0000256" key="6">
    <source>
        <dbReference type="ARBA" id="ARBA00022859"/>
    </source>
</evidence>
<evidence type="ECO:0000256" key="11">
    <source>
        <dbReference type="ARBA" id="ARBA00023180"/>
    </source>
</evidence>
<evidence type="ECO:0000256" key="1">
    <source>
        <dbReference type="ARBA" id="ARBA00004479"/>
    </source>
</evidence>
<keyword evidence="6" id="KW-0391">Immunity</keyword>
<keyword evidence="3 17" id="KW-0812">Transmembrane</keyword>
<evidence type="ECO:0000256" key="5">
    <source>
        <dbReference type="ARBA" id="ARBA00022737"/>
    </source>
</evidence>
<dbReference type="GO" id="GO:0023035">
    <property type="term" value="P:CD40 signaling pathway"/>
    <property type="evidence" value="ECO:0007669"/>
    <property type="project" value="UniProtKB-ARBA"/>
</dbReference>
<comment type="caution">
    <text evidence="15">Lacks conserved residue(s) required for the propagation of feature annotation.</text>
</comment>
<dbReference type="CDD" id="cd13411">
    <property type="entry name" value="TNFRSF11A"/>
    <property type="match status" value="1"/>
</dbReference>
<dbReference type="PROSITE" id="PS00652">
    <property type="entry name" value="TNFR_NGFR_1"/>
    <property type="match status" value="1"/>
</dbReference>
<dbReference type="InterPro" id="IPR034040">
    <property type="entry name" value="TNFRSF11A_N"/>
</dbReference>
<dbReference type="OrthoDB" id="9889060at2759"/>
<dbReference type="SMART" id="SM00208">
    <property type="entry name" value="TNFR"/>
    <property type="match status" value="4"/>
</dbReference>
<evidence type="ECO:0000256" key="18">
    <source>
        <dbReference type="SAM" id="SignalP"/>
    </source>
</evidence>
<proteinExistence type="predicted"/>
<organism evidence="20 21">
    <name type="scientific">Python bivittatus</name>
    <name type="common">Burmese python</name>
    <name type="synonym">Python molurus bivittatus</name>
    <dbReference type="NCBI Taxonomy" id="176946"/>
    <lineage>
        <taxon>Eukaryota</taxon>
        <taxon>Metazoa</taxon>
        <taxon>Chordata</taxon>
        <taxon>Craniata</taxon>
        <taxon>Vertebrata</taxon>
        <taxon>Euteleostomi</taxon>
        <taxon>Lepidosauria</taxon>
        <taxon>Squamata</taxon>
        <taxon>Bifurcata</taxon>
        <taxon>Unidentata</taxon>
        <taxon>Episquamata</taxon>
        <taxon>Toxicofera</taxon>
        <taxon>Serpentes</taxon>
        <taxon>Henophidia</taxon>
        <taxon>Pythonidae</taxon>
        <taxon>Python</taxon>
    </lineage>
</organism>
<keyword evidence="8 17" id="KW-0472">Membrane</keyword>
<evidence type="ECO:0000256" key="8">
    <source>
        <dbReference type="ARBA" id="ARBA00023136"/>
    </source>
</evidence>
<dbReference type="InterPro" id="IPR053075">
    <property type="entry name" value="TNFRSF11A"/>
</dbReference>
<dbReference type="Gene3D" id="2.10.50.10">
    <property type="entry name" value="Tumor Necrosis Factor Receptor, subunit A, domain 2"/>
    <property type="match status" value="2"/>
</dbReference>
<evidence type="ECO:0000256" key="4">
    <source>
        <dbReference type="ARBA" id="ARBA00022729"/>
    </source>
</evidence>
<evidence type="ECO:0000259" key="19">
    <source>
        <dbReference type="PROSITE" id="PS50050"/>
    </source>
</evidence>
<dbReference type="PANTHER" id="PTHR47134:SF1">
    <property type="entry name" value="TUMOR NECROSIS FACTOR RECEPTOR SUPERFAMILY MEMBER 11A"/>
    <property type="match status" value="1"/>
</dbReference>
<dbReference type="InterPro" id="IPR001368">
    <property type="entry name" value="TNFR/NGFR_Cys_rich_reg"/>
</dbReference>
<dbReference type="GeneID" id="103067162"/>
<dbReference type="FunFam" id="2.10.50.10:FF:000041">
    <property type="entry name" value="Tumor necrosis factor receptor superfamily member 5"/>
    <property type="match status" value="1"/>
</dbReference>
<feature type="transmembrane region" description="Helical" evidence="17">
    <location>
        <begin position="210"/>
        <end position="233"/>
    </location>
</feature>
<dbReference type="GO" id="GO:0010468">
    <property type="term" value="P:regulation of gene expression"/>
    <property type="evidence" value="ECO:0007669"/>
    <property type="project" value="UniProtKB-ARBA"/>
</dbReference>
<gene>
    <name evidence="21" type="primary">TNFRSF11A</name>
</gene>
<keyword evidence="20" id="KW-1185">Reference proteome</keyword>
<name>A0A9F5ILT7_PYTBI</name>
<dbReference type="GO" id="GO:0010557">
    <property type="term" value="P:positive regulation of macromolecule biosynthetic process"/>
    <property type="evidence" value="ECO:0007669"/>
    <property type="project" value="UniProtKB-ARBA"/>
</dbReference>
<dbReference type="Pfam" id="PF18278">
    <property type="entry name" value="RANK_CRD_2"/>
    <property type="match status" value="1"/>
</dbReference>
<comment type="function">
    <text evidence="14">Receptor for TNFSF5/CD40LG. Transduces TRAF6- and MAP3K8-mediated signals that activate ERK in macrophages and B cells, leading to induction of immunoglobulin secretion.</text>
</comment>
<dbReference type="GO" id="GO:0002376">
    <property type="term" value="P:immune system process"/>
    <property type="evidence" value="ECO:0007669"/>
    <property type="project" value="UniProtKB-KW"/>
</dbReference>
<dbReference type="GO" id="GO:0019955">
    <property type="term" value="F:cytokine binding"/>
    <property type="evidence" value="ECO:0007669"/>
    <property type="project" value="TreeGrafter"/>
</dbReference>
<dbReference type="GO" id="GO:0006952">
    <property type="term" value="P:defense response"/>
    <property type="evidence" value="ECO:0007669"/>
    <property type="project" value="UniProtKB-ARBA"/>
</dbReference>
<dbReference type="InterPro" id="IPR022361">
    <property type="entry name" value="TNFR_11A"/>
</dbReference>
<feature type="disulfide bond" evidence="15">
    <location>
        <begin position="46"/>
        <end position="64"/>
    </location>
</feature>
<comment type="subcellular location">
    <subcellularLocation>
        <location evidence="1">Membrane</location>
        <topology evidence="1">Single-pass type I membrane protein</topology>
    </subcellularLocation>
</comment>
<keyword evidence="7 17" id="KW-1133">Transmembrane helix</keyword>
<dbReference type="PRINTS" id="PR01974">
    <property type="entry name" value="TNFACTORR11A"/>
</dbReference>
<evidence type="ECO:0000313" key="21">
    <source>
        <dbReference type="RefSeq" id="XP_025023505.1"/>
    </source>
</evidence>
<dbReference type="PANTHER" id="PTHR47134">
    <property type="entry name" value="TUMOR NECROSIS FACTOR RECEPTOR SUPERFAMILY MEMBER 11A"/>
    <property type="match status" value="1"/>
</dbReference>
<dbReference type="SUPFAM" id="SSF57586">
    <property type="entry name" value="TNF receptor-like"/>
    <property type="match status" value="2"/>
</dbReference>
<dbReference type="GO" id="GO:0070555">
    <property type="term" value="P:response to interleukin-1"/>
    <property type="evidence" value="ECO:0007669"/>
    <property type="project" value="TreeGrafter"/>
</dbReference>
<dbReference type="GO" id="GO:0045780">
    <property type="term" value="P:positive regulation of bone resorption"/>
    <property type="evidence" value="ECO:0007669"/>
    <property type="project" value="TreeGrafter"/>
</dbReference>
<dbReference type="AlphaFoldDB" id="A0A9F5ILT7"/>
<evidence type="ECO:0000256" key="16">
    <source>
        <dbReference type="SAM" id="MobiDB-lite"/>
    </source>
</evidence>
<protein>
    <recommendedName>
        <fullName evidence="2">Tumor necrosis factor receptor superfamily member 5</fullName>
    </recommendedName>
    <alternativeName>
        <fullName evidence="12">B-cell surface antigen CD40</fullName>
    </alternativeName>
    <alternativeName>
        <fullName evidence="13">CD40L receptor</fullName>
    </alternativeName>
</protein>
<dbReference type="InterPro" id="IPR041648">
    <property type="entry name" value="RANK_CRD_2"/>
</dbReference>
<dbReference type="CTD" id="8792"/>
<sequence>MAAPRGCWLVVVLATVVPDVQLYLQIRPSCSSEQHYEYSGRCCTKCEPGKYMAIKCTTFAETVCKPCGSNEYMDIWNEEEKCFLHKICDRGKALIEVTPGNSTFQRQCACIGGYHWNRDCDCCRRNTKCPPGSGVKFPIQQDKNTVCVPCPTGYFSNVSSATDECRAWTNCTALGTEEKIPGNNWSDAVCKTEGETHSEDVFHFSENKKLFYVLIVPFLLIALAGIIILTIYYRSKGKLLTADLQYWAQEICHQIKGKKDSSCDTFVNTNVAHPPGLQLLGETYLLDLDKCCFPDDIHYPHEHLLSEKDGPDKILYGSREDFPVLFLTTMSEDDHFKQIPMEDEYMDKGSHGPCYLPLVSQSESKPESPFSEPLEVGENDSLNYLFTGTENLVELVNCCCLDPSCGMDPIHASSHKYLQSSCNQFTCSKMRDVDNEDIGISLLMSEETHSFASSSCRQPPNKLDNAAGSLKENGSSLLGTCGLESSSVDQNGSANNIGNRSDSSDGKGTKDQNTKRTSESSYNASDPPAASGNVTGNGNSTFISSGQVMNFKGEIIFVYVSQNSQEGSMSPGASDDSLGNPVQEENLNRCETFAGNAHQYKEKCAEINTYHGMDPGEPQSTLGGYKRTFGPISQEENYESQKKKHLSHEASQPIQEEGKAGYS</sequence>
<evidence type="ECO:0000256" key="12">
    <source>
        <dbReference type="ARBA" id="ARBA00031089"/>
    </source>
</evidence>
<keyword evidence="5" id="KW-0677">Repeat</keyword>
<accession>A0A9F5ILT7</accession>
<feature type="domain" description="TNFR-Cys" evidence="19">
    <location>
        <begin position="29"/>
        <end position="64"/>
    </location>
</feature>